<accession>A0ABN7SFB0</accession>
<keyword evidence="2" id="KW-1185">Reference proteome</keyword>
<dbReference type="InterPro" id="IPR036249">
    <property type="entry name" value="Thioredoxin-like_sf"/>
</dbReference>
<name>A0ABN7SFB0_OIKDI</name>
<proteinExistence type="predicted"/>
<dbReference type="Proteomes" id="UP001158576">
    <property type="component" value="Chromosome XSR"/>
</dbReference>
<organism evidence="1 2">
    <name type="scientific">Oikopleura dioica</name>
    <name type="common">Tunicate</name>
    <dbReference type="NCBI Taxonomy" id="34765"/>
    <lineage>
        <taxon>Eukaryota</taxon>
        <taxon>Metazoa</taxon>
        <taxon>Chordata</taxon>
        <taxon>Tunicata</taxon>
        <taxon>Appendicularia</taxon>
        <taxon>Copelata</taxon>
        <taxon>Oikopleuridae</taxon>
        <taxon>Oikopleura</taxon>
    </lineage>
</organism>
<dbReference type="SUPFAM" id="SSF52833">
    <property type="entry name" value="Thioredoxin-like"/>
    <property type="match status" value="1"/>
</dbReference>
<dbReference type="EMBL" id="OU015569">
    <property type="protein sequence ID" value="CAG5097190.1"/>
    <property type="molecule type" value="Genomic_DNA"/>
</dbReference>
<sequence length="208" mass="24460">MRRKFSFASHQIRSREDLELFTNHPDGGVIGIFPEEDEDTESFYSRSYHKIVGALADDYRFAHVTDRTLAKELFMNKKYPDGLWNNIILHRPIYFNNPFEDTYKVFEGDKLTAGLIRTFVKDHQTGLCPILTVDQFHATRPPMVMFYYHFHIEKDPKGMRYWRNRIMKVALEFPDFQFGIGNAEDFKDLLDDSLGGKPGKDSDKENKY</sequence>
<evidence type="ECO:0000313" key="2">
    <source>
        <dbReference type="Proteomes" id="UP001158576"/>
    </source>
</evidence>
<gene>
    <name evidence="1" type="ORF">OKIOD_LOCUS6529</name>
</gene>
<evidence type="ECO:0000313" key="1">
    <source>
        <dbReference type="EMBL" id="CAG5097190.1"/>
    </source>
</evidence>
<dbReference type="Gene3D" id="3.40.30.10">
    <property type="entry name" value="Glutaredoxin"/>
    <property type="match status" value="2"/>
</dbReference>
<dbReference type="Pfam" id="PF13848">
    <property type="entry name" value="Thioredoxin_6"/>
    <property type="match status" value="1"/>
</dbReference>
<reference evidence="1 2" key="1">
    <citation type="submission" date="2021-04" db="EMBL/GenBank/DDBJ databases">
        <authorList>
            <person name="Bliznina A."/>
        </authorList>
    </citation>
    <scope>NUCLEOTIDE SEQUENCE [LARGE SCALE GENOMIC DNA]</scope>
</reference>
<protein>
    <submittedName>
        <fullName evidence="1">Oidioi.mRNA.OKI2018_I69.XSR.g14971.t1.cds</fullName>
    </submittedName>
</protein>